<feature type="transmembrane region" description="Helical" evidence="13">
    <location>
        <begin position="283"/>
        <end position="304"/>
    </location>
</feature>
<dbReference type="InterPro" id="IPR027417">
    <property type="entry name" value="P-loop_NTPase"/>
</dbReference>
<name>C4LE76_TOLAT</name>
<evidence type="ECO:0000256" key="2">
    <source>
        <dbReference type="ARBA" id="ARBA00006526"/>
    </source>
</evidence>
<feature type="transmembrane region" description="Helical" evidence="13">
    <location>
        <begin position="161"/>
        <end position="179"/>
    </location>
</feature>
<dbReference type="EC" id="7.6.2.2" evidence="3"/>
<reference evidence="16 17" key="2">
    <citation type="journal article" date="2011" name="Stand. Genomic Sci.">
        <title>Complete genome sequence of Tolumonas auensis type strain (TA 4).</title>
        <authorList>
            <person name="Chertkov O."/>
            <person name="Copeland A."/>
            <person name="Lucas S."/>
            <person name="Lapidus A."/>
            <person name="Berry K.W."/>
            <person name="Detter J.C."/>
            <person name="Del Rio T.G."/>
            <person name="Hammon N."/>
            <person name="Dalin E."/>
            <person name="Tice H."/>
            <person name="Pitluck S."/>
            <person name="Richardson P."/>
            <person name="Bruce D."/>
            <person name="Goodwin L."/>
            <person name="Han C."/>
            <person name="Tapia R."/>
            <person name="Saunders E."/>
            <person name="Schmutz J."/>
            <person name="Brettin T."/>
            <person name="Larimer F."/>
            <person name="Land M."/>
            <person name="Hauser L."/>
            <person name="Spring S."/>
            <person name="Rohde M."/>
            <person name="Kyrpides N.C."/>
            <person name="Ivanova N."/>
            <person name="Goker M."/>
            <person name="Beller H.R."/>
            <person name="Klenk H.P."/>
            <person name="Woyke T."/>
        </authorList>
    </citation>
    <scope>NUCLEOTIDE SEQUENCE [LARGE SCALE GENOMIC DNA]</scope>
    <source>
        <strain evidence="17">DSM 9187 / TA4</strain>
    </source>
</reference>
<evidence type="ECO:0000256" key="11">
    <source>
        <dbReference type="ARBA" id="ARBA00034018"/>
    </source>
</evidence>
<gene>
    <name evidence="16" type="ordered locus">Tola_1280</name>
</gene>
<reference evidence="17" key="1">
    <citation type="submission" date="2009-05" db="EMBL/GenBank/DDBJ databases">
        <title>Complete sequence of Tolumonas auensis DSM 9187.</title>
        <authorList>
            <consortium name="US DOE Joint Genome Institute"/>
            <person name="Lucas S."/>
            <person name="Copeland A."/>
            <person name="Lapidus A."/>
            <person name="Glavina del Rio T."/>
            <person name="Tice H."/>
            <person name="Bruce D."/>
            <person name="Goodwin L."/>
            <person name="Pitluck S."/>
            <person name="Chertkov O."/>
            <person name="Brettin T."/>
            <person name="Detter J.C."/>
            <person name="Han C."/>
            <person name="Larimer F."/>
            <person name="Land M."/>
            <person name="Hauser L."/>
            <person name="Kyrpides N."/>
            <person name="Mikhailova N."/>
            <person name="Spring S."/>
            <person name="Beller H."/>
        </authorList>
    </citation>
    <scope>NUCLEOTIDE SEQUENCE [LARGE SCALE GENOMIC DNA]</scope>
    <source>
        <strain evidence="17">DSM 9187 / TA4</strain>
    </source>
</reference>
<organism evidence="16 17">
    <name type="scientific">Tolumonas auensis (strain DSM 9187 / NBRC 110442 / TA 4)</name>
    <dbReference type="NCBI Taxonomy" id="595494"/>
    <lineage>
        <taxon>Bacteria</taxon>
        <taxon>Pseudomonadati</taxon>
        <taxon>Pseudomonadota</taxon>
        <taxon>Gammaproteobacteria</taxon>
        <taxon>Aeromonadales</taxon>
        <taxon>Aeromonadaceae</taxon>
        <taxon>Tolumonas</taxon>
    </lineage>
</organism>
<dbReference type="PANTHER" id="PTHR43394:SF1">
    <property type="entry name" value="ATP-BINDING CASSETTE SUB-FAMILY B MEMBER 10, MITOCHONDRIAL"/>
    <property type="match status" value="1"/>
</dbReference>
<evidence type="ECO:0000256" key="1">
    <source>
        <dbReference type="ARBA" id="ARBA00004651"/>
    </source>
</evidence>
<evidence type="ECO:0000256" key="3">
    <source>
        <dbReference type="ARBA" id="ARBA00012191"/>
    </source>
</evidence>
<dbReference type="HOGENOM" id="CLU_000604_84_3_6"/>
<feature type="domain" description="ABC transporter" evidence="14">
    <location>
        <begin position="322"/>
        <end position="573"/>
    </location>
</feature>
<dbReference type="PANTHER" id="PTHR43394">
    <property type="entry name" value="ATP-DEPENDENT PERMEASE MDL1, MITOCHONDRIAL"/>
    <property type="match status" value="1"/>
</dbReference>
<dbReference type="PROSITE" id="PS00211">
    <property type="entry name" value="ABC_TRANSPORTER_1"/>
    <property type="match status" value="1"/>
</dbReference>
<evidence type="ECO:0000256" key="6">
    <source>
        <dbReference type="ARBA" id="ARBA00022692"/>
    </source>
</evidence>
<dbReference type="Gene3D" id="3.40.50.300">
    <property type="entry name" value="P-loop containing nucleotide triphosphate hydrolases"/>
    <property type="match status" value="1"/>
</dbReference>
<proteinExistence type="inferred from homology"/>
<evidence type="ECO:0000256" key="8">
    <source>
        <dbReference type="ARBA" id="ARBA00022840"/>
    </source>
</evidence>
<dbReference type="InterPro" id="IPR039421">
    <property type="entry name" value="Type_1_exporter"/>
</dbReference>
<evidence type="ECO:0000256" key="7">
    <source>
        <dbReference type="ARBA" id="ARBA00022741"/>
    </source>
</evidence>
<dbReference type="InterPro" id="IPR003439">
    <property type="entry name" value="ABC_transporter-like_ATP-bd"/>
</dbReference>
<dbReference type="PROSITE" id="PS50893">
    <property type="entry name" value="ABC_TRANSPORTER_2"/>
    <property type="match status" value="1"/>
</dbReference>
<evidence type="ECO:0000259" key="14">
    <source>
        <dbReference type="PROSITE" id="PS50893"/>
    </source>
</evidence>
<comment type="subcellular location">
    <subcellularLocation>
        <location evidence="1">Cell membrane</location>
        <topology evidence="1">Multi-pass membrane protein</topology>
    </subcellularLocation>
</comment>
<evidence type="ECO:0000313" key="17">
    <source>
        <dbReference type="Proteomes" id="UP000009073"/>
    </source>
</evidence>
<evidence type="ECO:0000256" key="4">
    <source>
        <dbReference type="ARBA" id="ARBA00022448"/>
    </source>
</evidence>
<dbReference type="FunFam" id="1.20.1560.10:FF:000011">
    <property type="entry name" value="Multidrug ABC transporter ATP-binding protein"/>
    <property type="match status" value="1"/>
</dbReference>
<keyword evidence="5" id="KW-1003">Cell membrane</keyword>
<dbReference type="InterPro" id="IPR003593">
    <property type="entry name" value="AAA+_ATPase"/>
</dbReference>
<keyword evidence="9 13" id="KW-1133">Transmembrane helix</keyword>
<dbReference type="Gene3D" id="1.20.1560.10">
    <property type="entry name" value="ABC transporter type 1, transmembrane domain"/>
    <property type="match status" value="1"/>
</dbReference>
<evidence type="ECO:0000313" key="16">
    <source>
        <dbReference type="EMBL" id="ACQ92897.1"/>
    </source>
</evidence>
<evidence type="ECO:0000256" key="9">
    <source>
        <dbReference type="ARBA" id="ARBA00022989"/>
    </source>
</evidence>
<dbReference type="STRING" id="595494.Tola_1280"/>
<dbReference type="GO" id="GO:0005886">
    <property type="term" value="C:plasma membrane"/>
    <property type="evidence" value="ECO:0007669"/>
    <property type="project" value="UniProtKB-SubCell"/>
</dbReference>
<dbReference type="GO" id="GO:0016887">
    <property type="term" value="F:ATP hydrolysis activity"/>
    <property type="evidence" value="ECO:0007669"/>
    <property type="project" value="InterPro"/>
</dbReference>
<feature type="transmembrane region" description="Helical" evidence="13">
    <location>
        <begin position="250"/>
        <end position="271"/>
    </location>
</feature>
<dbReference type="SUPFAM" id="SSF90123">
    <property type="entry name" value="ABC transporter transmembrane region"/>
    <property type="match status" value="1"/>
</dbReference>
<dbReference type="Pfam" id="PF00005">
    <property type="entry name" value="ABC_tran"/>
    <property type="match status" value="1"/>
</dbReference>
<evidence type="ECO:0000259" key="15">
    <source>
        <dbReference type="PROSITE" id="PS50929"/>
    </source>
</evidence>
<accession>C4LE76</accession>
<dbReference type="RefSeq" id="WP_012729496.1">
    <property type="nucleotide sequence ID" value="NC_012691.1"/>
</dbReference>
<dbReference type="InterPro" id="IPR036640">
    <property type="entry name" value="ABC1_TM_sf"/>
</dbReference>
<dbReference type="InterPro" id="IPR011527">
    <property type="entry name" value="ABC1_TM_dom"/>
</dbReference>
<feature type="transmembrane region" description="Helical" evidence="13">
    <location>
        <begin position="59"/>
        <end position="80"/>
    </location>
</feature>
<dbReference type="Pfam" id="PF00664">
    <property type="entry name" value="ABC_membrane"/>
    <property type="match status" value="1"/>
</dbReference>
<evidence type="ECO:0000256" key="5">
    <source>
        <dbReference type="ARBA" id="ARBA00022475"/>
    </source>
</evidence>
<dbReference type="PROSITE" id="PS50929">
    <property type="entry name" value="ABC_TM1F"/>
    <property type="match status" value="1"/>
</dbReference>
<feature type="transmembrane region" description="Helical" evidence="13">
    <location>
        <begin position="137"/>
        <end position="155"/>
    </location>
</feature>
<keyword evidence="7" id="KW-0547">Nucleotide-binding</keyword>
<dbReference type="GO" id="GO:0005524">
    <property type="term" value="F:ATP binding"/>
    <property type="evidence" value="ECO:0007669"/>
    <property type="project" value="UniProtKB-KW"/>
</dbReference>
<dbReference type="EMBL" id="CP001616">
    <property type="protein sequence ID" value="ACQ92897.1"/>
    <property type="molecule type" value="Genomic_DNA"/>
</dbReference>
<dbReference type="eggNOG" id="COG1132">
    <property type="taxonomic scope" value="Bacteria"/>
</dbReference>
<dbReference type="KEGG" id="tau:Tola_1280"/>
<evidence type="ECO:0000256" key="13">
    <source>
        <dbReference type="SAM" id="Phobius"/>
    </source>
</evidence>
<sequence length="586" mass="65610">MTLIWQLAWFFRTHWQRYMLTVSVLCIIAIIQTKVPALIGAMIDTVVNSAPKTSIWPQFQPLLLSLLAIGFLVYVLRYIWRVALYGAAYKLGYLLRQQLYQHYLSMDPDFFRQHRTGELMAHVSNDIQAVEMTAGEGILTLVDSLFIGCLVLWIMTTQYSLPLTLLALLPLPIMAFLVARIGREIHQAFGKAQAAFGDVNNIAHENMSGLRTLRLFAAENYAERQMQQCAESANQANMQVARVDAKFEPVIYLCIGSAYLLAIAGGSWLVSQHQLTIGQLTSFSLYLGQLIWPMFAIAWLFNILERGNAAYQRIQSVLTTKAQLTSVLTATQPVSGGELDIRLERFENENGTPLLQHVNLQVQSGELIGIVGPTGAGKSTLLKLIQRFADPQQGSISLYKRTLSEWPLLDLRQQFAYVPQESYLFSLSVAENIALGCPDAREEQIIAAAKLAELHHDILGLPQGYQTAVGERGITLSGGQKQRVALARAWLTQRPYLLLDDALSAVDAKTATRILQNLQSATHATTLLMVTHRLQGLEKADQIIVLEQGEQQESGSHHSLLEKDGWYARTWRYQQLEQALTEEDDE</sequence>
<comment type="similarity">
    <text evidence="2">Belongs to the ABC transporter superfamily. Drug exporter-2 (TC 3.A.1.117) family.</text>
</comment>
<dbReference type="FunFam" id="3.40.50.300:FF:000221">
    <property type="entry name" value="Multidrug ABC transporter ATP-binding protein"/>
    <property type="match status" value="1"/>
</dbReference>
<evidence type="ECO:0000256" key="10">
    <source>
        <dbReference type="ARBA" id="ARBA00023136"/>
    </source>
</evidence>
<dbReference type="GO" id="GO:0008559">
    <property type="term" value="F:ABC-type xenobiotic transporter activity"/>
    <property type="evidence" value="ECO:0007669"/>
    <property type="project" value="UniProtKB-EC"/>
</dbReference>
<evidence type="ECO:0000256" key="12">
    <source>
        <dbReference type="ARBA" id="ARBA00074518"/>
    </source>
</evidence>
<keyword evidence="6 13" id="KW-0812">Transmembrane</keyword>
<dbReference type="CDD" id="cd18541">
    <property type="entry name" value="ABC_6TM_TmrB_like"/>
    <property type="match status" value="1"/>
</dbReference>
<dbReference type="Proteomes" id="UP000009073">
    <property type="component" value="Chromosome"/>
</dbReference>
<dbReference type="SUPFAM" id="SSF52540">
    <property type="entry name" value="P-loop containing nucleoside triphosphate hydrolases"/>
    <property type="match status" value="1"/>
</dbReference>
<dbReference type="GO" id="GO:0015421">
    <property type="term" value="F:ABC-type oligopeptide transporter activity"/>
    <property type="evidence" value="ECO:0007669"/>
    <property type="project" value="TreeGrafter"/>
</dbReference>
<dbReference type="OrthoDB" id="9806127at2"/>
<comment type="catalytic activity">
    <reaction evidence="11">
        <text>ATP + H2O + xenobioticSide 1 = ADP + phosphate + xenobioticSide 2.</text>
        <dbReference type="EC" id="7.6.2.2"/>
    </reaction>
</comment>
<dbReference type="SMART" id="SM00382">
    <property type="entry name" value="AAA"/>
    <property type="match status" value="1"/>
</dbReference>
<keyword evidence="10 13" id="KW-0472">Membrane</keyword>
<feature type="domain" description="ABC transmembrane type-1" evidence="15">
    <location>
        <begin position="20"/>
        <end position="306"/>
    </location>
</feature>
<keyword evidence="4" id="KW-0813">Transport</keyword>
<protein>
    <recommendedName>
        <fullName evidence="12">Multidrug resistance-like ATP-binding protein MdlA</fullName>
        <ecNumber evidence="3">7.6.2.2</ecNumber>
    </recommendedName>
</protein>
<dbReference type="InterPro" id="IPR017871">
    <property type="entry name" value="ABC_transporter-like_CS"/>
</dbReference>
<keyword evidence="17" id="KW-1185">Reference proteome</keyword>
<keyword evidence="8" id="KW-0067">ATP-binding</keyword>
<dbReference type="AlphaFoldDB" id="C4LE76"/>